<dbReference type="PIRSF" id="PIRSF000868">
    <property type="entry name" value="14-3-3"/>
    <property type="match status" value="1"/>
</dbReference>
<dbReference type="InterPro" id="IPR023410">
    <property type="entry name" value="14-3-3_domain"/>
</dbReference>
<protein>
    <recommendedName>
        <fullName evidence="3">14-3-3 domain-containing protein</fullName>
    </recommendedName>
</protein>
<evidence type="ECO:0000313" key="4">
    <source>
        <dbReference type="EMBL" id="CAD9079108.1"/>
    </source>
</evidence>
<dbReference type="InterPro" id="IPR036815">
    <property type="entry name" value="14-3-3_dom_sf"/>
</dbReference>
<dbReference type="InterPro" id="IPR023409">
    <property type="entry name" value="14-3-3_CS"/>
</dbReference>
<dbReference type="CDD" id="cd08774">
    <property type="entry name" value="14-3-3"/>
    <property type="match status" value="1"/>
</dbReference>
<evidence type="ECO:0000256" key="2">
    <source>
        <dbReference type="PIRSR" id="PIRSR000868-1"/>
    </source>
</evidence>
<dbReference type="EMBL" id="HBGD01002825">
    <property type="protein sequence ID" value="CAD9079108.1"/>
    <property type="molecule type" value="Transcribed_RNA"/>
</dbReference>
<dbReference type="AlphaFoldDB" id="A0A7S1KMR6"/>
<dbReference type="PANTHER" id="PTHR18860">
    <property type="entry name" value="14-3-3 PROTEIN"/>
    <property type="match status" value="1"/>
</dbReference>
<proteinExistence type="inferred from homology"/>
<reference evidence="4" key="1">
    <citation type="submission" date="2021-01" db="EMBL/GenBank/DDBJ databases">
        <authorList>
            <person name="Corre E."/>
            <person name="Pelletier E."/>
            <person name="Niang G."/>
            <person name="Scheremetjew M."/>
            <person name="Finn R."/>
            <person name="Kale V."/>
            <person name="Holt S."/>
            <person name="Cochrane G."/>
            <person name="Meng A."/>
            <person name="Brown T."/>
            <person name="Cohen L."/>
        </authorList>
    </citation>
    <scope>NUCLEOTIDE SEQUENCE</scope>
    <source>
        <strain evidence="4">WS</strain>
    </source>
</reference>
<feature type="site" description="Interaction with phosphoserine on interacting protein" evidence="2">
    <location>
        <position position="64"/>
    </location>
</feature>
<dbReference type="PRINTS" id="PR00305">
    <property type="entry name" value="1433ZETA"/>
</dbReference>
<dbReference type="Pfam" id="PF00244">
    <property type="entry name" value="14-3-3"/>
    <property type="match status" value="1"/>
</dbReference>
<feature type="domain" description="14-3-3" evidence="3">
    <location>
        <begin position="11"/>
        <end position="245"/>
    </location>
</feature>
<organism evidence="4">
    <name type="scientific">Percolomonas cosmopolitus</name>
    <dbReference type="NCBI Taxonomy" id="63605"/>
    <lineage>
        <taxon>Eukaryota</taxon>
        <taxon>Discoba</taxon>
        <taxon>Heterolobosea</taxon>
        <taxon>Tetramitia</taxon>
        <taxon>Eutetramitia</taxon>
        <taxon>Percolomonadidae</taxon>
        <taxon>Percolomonas</taxon>
    </lineage>
</organism>
<evidence type="ECO:0000256" key="1">
    <source>
        <dbReference type="ARBA" id="ARBA00006141"/>
    </source>
</evidence>
<dbReference type="SMART" id="SM00101">
    <property type="entry name" value="14_3_3"/>
    <property type="match status" value="1"/>
</dbReference>
<dbReference type="Gene3D" id="1.20.190.20">
    <property type="entry name" value="14-3-3 domain"/>
    <property type="match status" value="1"/>
</dbReference>
<evidence type="ECO:0000259" key="3">
    <source>
        <dbReference type="SMART" id="SM00101"/>
    </source>
</evidence>
<dbReference type="SUPFAM" id="SSF48445">
    <property type="entry name" value="14-3-3 protein"/>
    <property type="match status" value="1"/>
</dbReference>
<dbReference type="PROSITE" id="PS00796">
    <property type="entry name" value="1433_1"/>
    <property type="match status" value="1"/>
</dbReference>
<gene>
    <name evidence="4" type="ORF">PCOS0759_LOCUS2340</name>
</gene>
<sequence>MSTEIPANLTRADAVLLARCAEQAERFSEMVTYMKHVAQMDVDLTVEERNLLSVAYKNVIGTRRAAWRVVNSIEQQQKDEKRHNLVAEYKKKIEQELSEICNDIINILDKYLIPACNSDESSVFHLKLKADYYRYLAEFSSGDSKKEAASNAEKAYSEAMKHAEDIPITNPIRLGLVLNYTVFNYEILNAHIEACNMAKETFQKAVEELDTLSEETYKDSTLILQLLKDNLSLWTSEEEQEDEGDSTTIEEA</sequence>
<dbReference type="InterPro" id="IPR000308">
    <property type="entry name" value="14-3-3"/>
</dbReference>
<accession>A0A7S1KMR6</accession>
<feature type="site" description="Interaction with phosphoserine on interacting protein" evidence="2">
    <location>
        <position position="134"/>
    </location>
</feature>
<name>A0A7S1KMR6_9EUKA</name>
<comment type="similarity">
    <text evidence="1">Belongs to the 14-3-3 family.</text>
</comment>